<evidence type="ECO:0000313" key="2">
    <source>
        <dbReference type="Proteomes" id="UP001629214"/>
    </source>
</evidence>
<reference evidence="1 2" key="1">
    <citation type="journal article" date="2024" name="Chem. Sci.">
        <title>Discovery of megapolipeptins by genome mining of a Burkholderiales bacteria collection.</title>
        <authorList>
            <person name="Paulo B.S."/>
            <person name="Recchia M.J.J."/>
            <person name="Lee S."/>
            <person name="Fergusson C.H."/>
            <person name="Romanowski S.B."/>
            <person name="Hernandez A."/>
            <person name="Krull N."/>
            <person name="Liu D.Y."/>
            <person name="Cavanagh H."/>
            <person name="Bos A."/>
            <person name="Gray C.A."/>
            <person name="Murphy B.T."/>
            <person name="Linington R.G."/>
            <person name="Eustaquio A.S."/>
        </authorList>
    </citation>
    <scope>NUCLEOTIDE SEQUENCE [LARGE SCALE GENOMIC DNA]</scope>
    <source>
        <strain evidence="1 2">RL21-008-BIB-B</strain>
    </source>
</reference>
<accession>A0ABW8Z5W2</accession>
<dbReference type="EMBL" id="JAQQFR010000004">
    <property type="protein sequence ID" value="MFL9878441.1"/>
    <property type="molecule type" value="Genomic_DNA"/>
</dbReference>
<keyword evidence="1" id="KW-0808">Transferase</keyword>
<dbReference type="Gene3D" id="3.40.50.2000">
    <property type="entry name" value="Glycogen Phosphorylase B"/>
    <property type="match status" value="1"/>
</dbReference>
<sequence>MTRKKRILIYTVESTWSPCPQIRLIRPFAHLEDEWELIWGIRDGVLQTDAVESADLILLHRFTPGLLPISALEAIFNLGKPVIYESDDLLNEIPHDHPEAAAGASWKEGIEYTARRAKAIVVSTEFLAEKYRPLNPQVHVLPNYLDYDLFFRPVPTPRPDDAITIGLLGSSIQPSNFALVNKSLQALCERYGSRLKIHFVGWECPKGWENHPNAIFQSFIHEYVDYAAQLKQWAWNIALIPLASDEYNQCKSYIKWLDYSAAGIASIFSDVTVYNQVVTHDQTGLLLPNDDQAWLDTITQLIESPEKRKAIALAGQDEVRKDFDLRAKSALYNSVYSSFISKPASVTATASTTRSAAPAAATANPTTDATPMKKHILQIHYNEATRRSLDPGFIPLEVVGNPRPDWFEYWCIRDYFQNNDLNADEYYGFLSPQFHNKSGLQAHQVHALMESNPGADVYTFSPTMSDAACYLSVFEQGNRRHPELLPIVIELMRAVGLEVDIQGLINDFRTTVYCNYIVAKPVFWEKWFAINERMFEIAEAGDSALARKLTEITDYGKSTVQMKVFIMERIASLVLALMPELRIVNLNVSAMRIGNPLFYPCRDEMVMLDALKVAYQHSGDNAYLQRFRALRHDVLRRCDTEYFSEQATDFF</sequence>
<dbReference type="RefSeq" id="WP_408167386.1">
    <property type="nucleotide sequence ID" value="NZ_JAQQFR010000004.1"/>
</dbReference>
<proteinExistence type="predicted"/>
<evidence type="ECO:0000313" key="1">
    <source>
        <dbReference type="EMBL" id="MFL9878441.1"/>
    </source>
</evidence>
<dbReference type="Proteomes" id="UP001629214">
    <property type="component" value="Unassembled WGS sequence"/>
</dbReference>
<organism evidence="1 2">
    <name type="scientific">Herbaspirillum rhizosphaerae</name>
    <dbReference type="NCBI Taxonomy" id="346179"/>
    <lineage>
        <taxon>Bacteria</taxon>
        <taxon>Pseudomonadati</taxon>
        <taxon>Pseudomonadota</taxon>
        <taxon>Betaproteobacteria</taxon>
        <taxon>Burkholderiales</taxon>
        <taxon>Oxalobacteraceae</taxon>
        <taxon>Herbaspirillum</taxon>
    </lineage>
</organism>
<dbReference type="GO" id="GO:0016757">
    <property type="term" value="F:glycosyltransferase activity"/>
    <property type="evidence" value="ECO:0007669"/>
    <property type="project" value="UniProtKB-KW"/>
</dbReference>
<dbReference type="PANTHER" id="PTHR12526">
    <property type="entry name" value="GLYCOSYLTRANSFERASE"/>
    <property type="match status" value="1"/>
</dbReference>
<keyword evidence="1" id="KW-0328">Glycosyltransferase</keyword>
<gene>
    <name evidence="1" type="ORF">PQR63_08615</name>
</gene>
<dbReference type="EC" id="2.4.-.-" evidence="1"/>
<comment type="caution">
    <text evidence="1">The sequence shown here is derived from an EMBL/GenBank/DDBJ whole genome shotgun (WGS) entry which is preliminary data.</text>
</comment>
<keyword evidence="2" id="KW-1185">Reference proteome</keyword>
<dbReference type="SUPFAM" id="SSF53756">
    <property type="entry name" value="UDP-Glycosyltransferase/glycogen phosphorylase"/>
    <property type="match status" value="1"/>
</dbReference>
<name>A0ABW8Z5W2_9BURK</name>
<protein>
    <submittedName>
        <fullName evidence="1">Glycosyltransferase</fullName>
        <ecNumber evidence="1">2.4.-.-</ecNumber>
    </submittedName>
</protein>